<name>A0A6J2T812_DROLE</name>
<dbReference type="SUPFAM" id="SSF57625">
    <property type="entry name" value="Invertebrate chitin-binding proteins"/>
    <property type="match status" value="1"/>
</dbReference>
<dbReference type="RefSeq" id="XP_030373076.1">
    <property type="nucleotide sequence ID" value="XM_030517216.1"/>
</dbReference>
<dbReference type="Proteomes" id="UP000504634">
    <property type="component" value="Unplaced"/>
</dbReference>
<evidence type="ECO:0000313" key="5">
    <source>
        <dbReference type="RefSeq" id="XP_030373076.1"/>
    </source>
</evidence>
<sequence length="263" mass="28870">MFLITRGTANLVLFASFCTILWLAREGTADCNVCQSNGAACINSTSYYMCFGGITPNQEQLYHCLDGFECTDLRAICVQKNAQRPPSCGNTALCGQCSAHRNYLFACLSRGIFQMCYGSSQPAGKFGYCPTGFVCHAGSDAVCVPENTVSTITCDVADEQVDTTTVQTTDSTTGSTMDSSSDSTPSSTETSTPTIRWTPLRVCEERRESGLFPTVPEDVYCQRYIYCFYKLAVIKAIEYTCPANTYFQIEKQLCTTIKPSYCL</sequence>
<dbReference type="GO" id="GO:0005576">
    <property type="term" value="C:extracellular region"/>
    <property type="evidence" value="ECO:0007669"/>
    <property type="project" value="InterPro"/>
</dbReference>
<dbReference type="GO" id="GO:0008061">
    <property type="term" value="F:chitin binding"/>
    <property type="evidence" value="ECO:0007669"/>
    <property type="project" value="InterPro"/>
</dbReference>
<evidence type="ECO:0000256" key="2">
    <source>
        <dbReference type="SAM" id="SignalP"/>
    </source>
</evidence>
<dbReference type="Pfam" id="PF01607">
    <property type="entry name" value="CBM_14"/>
    <property type="match status" value="1"/>
</dbReference>
<feature type="region of interest" description="Disordered" evidence="1">
    <location>
        <begin position="165"/>
        <end position="193"/>
    </location>
</feature>
<feature type="signal peptide" evidence="2">
    <location>
        <begin position="1"/>
        <end position="29"/>
    </location>
</feature>
<evidence type="ECO:0000313" key="4">
    <source>
        <dbReference type="Proteomes" id="UP000504634"/>
    </source>
</evidence>
<evidence type="ECO:0000259" key="3">
    <source>
        <dbReference type="PROSITE" id="PS50940"/>
    </source>
</evidence>
<dbReference type="GeneID" id="115623039"/>
<accession>A0A6J2T812</accession>
<evidence type="ECO:0000256" key="1">
    <source>
        <dbReference type="SAM" id="MobiDB-lite"/>
    </source>
</evidence>
<feature type="chain" id="PRO_5026675238" evidence="2">
    <location>
        <begin position="30"/>
        <end position="263"/>
    </location>
</feature>
<dbReference type="InterPro" id="IPR036508">
    <property type="entry name" value="Chitin-bd_dom_sf"/>
</dbReference>
<keyword evidence="2" id="KW-0732">Signal</keyword>
<dbReference type="AlphaFoldDB" id="A0A6J2T812"/>
<dbReference type="PROSITE" id="PS50940">
    <property type="entry name" value="CHIT_BIND_II"/>
    <property type="match status" value="1"/>
</dbReference>
<reference evidence="5" key="1">
    <citation type="submission" date="2025-08" db="UniProtKB">
        <authorList>
            <consortium name="RefSeq"/>
        </authorList>
    </citation>
    <scope>IDENTIFICATION</scope>
    <source>
        <strain evidence="5">11010-0011.00</strain>
        <tissue evidence="5">Whole body</tissue>
    </source>
</reference>
<organism evidence="4 5">
    <name type="scientific">Drosophila lebanonensis</name>
    <name type="common">Fruit fly</name>
    <name type="synonym">Scaptodrosophila lebanonensis</name>
    <dbReference type="NCBI Taxonomy" id="7225"/>
    <lineage>
        <taxon>Eukaryota</taxon>
        <taxon>Metazoa</taxon>
        <taxon>Ecdysozoa</taxon>
        <taxon>Arthropoda</taxon>
        <taxon>Hexapoda</taxon>
        <taxon>Insecta</taxon>
        <taxon>Pterygota</taxon>
        <taxon>Neoptera</taxon>
        <taxon>Endopterygota</taxon>
        <taxon>Diptera</taxon>
        <taxon>Brachycera</taxon>
        <taxon>Muscomorpha</taxon>
        <taxon>Ephydroidea</taxon>
        <taxon>Drosophilidae</taxon>
        <taxon>Scaptodrosophila</taxon>
    </lineage>
</organism>
<protein>
    <submittedName>
        <fullName evidence="5">Uncharacterized protein LOC115623039</fullName>
    </submittedName>
</protein>
<feature type="domain" description="Chitin-binding type-2" evidence="3">
    <location>
        <begin position="200"/>
        <end position="263"/>
    </location>
</feature>
<keyword evidence="4" id="KW-1185">Reference proteome</keyword>
<dbReference type="InterPro" id="IPR002557">
    <property type="entry name" value="Chitin-bd_dom"/>
</dbReference>
<proteinExistence type="predicted"/>
<dbReference type="OrthoDB" id="7881953at2759"/>
<gene>
    <name evidence="5" type="primary">LOC115623039</name>
</gene>